<dbReference type="Proteomes" id="UP000789901">
    <property type="component" value="Unassembled WGS sequence"/>
</dbReference>
<organism evidence="1 2">
    <name type="scientific">Gigaspora margarita</name>
    <dbReference type="NCBI Taxonomy" id="4874"/>
    <lineage>
        <taxon>Eukaryota</taxon>
        <taxon>Fungi</taxon>
        <taxon>Fungi incertae sedis</taxon>
        <taxon>Mucoromycota</taxon>
        <taxon>Glomeromycotina</taxon>
        <taxon>Glomeromycetes</taxon>
        <taxon>Diversisporales</taxon>
        <taxon>Gigasporaceae</taxon>
        <taxon>Gigaspora</taxon>
    </lineage>
</organism>
<dbReference type="EMBL" id="CAJVQB010025588">
    <property type="protein sequence ID" value="CAG8806699.1"/>
    <property type="molecule type" value="Genomic_DNA"/>
</dbReference>
<keyword evidence="2" id="KW-1185">Reference proteome</keyword>
<name>A0ABN7VYE0_GIGMA</name>
<reference evidence="1 2" key="1">
    <citation type="submission" date="2021-06" db="EMBL/GenBank/DDBJ databases">
        <authorList>
            <person name="Kallberg Y."/>
            <person name="Tangrot J."/>
            <person name="Rosling A."/>
        </authorList>
    </citation>
    <scope>NUCLEOTIDE SEQUENCE [LARGE SCALE GENOMIC DNA]</scope>
    <source>
        <strain evidence="1 2">120-4 pot B 10/14</strain>
    </source>
</reference>
<accession>A0ABN7VYE0</accession>
<evidence type="ECO:0000313" key="2">
    <source>
        <dbReference type="Proteomes" id="UP000789901"/>
    </source>
</evidence>
<evidence type="ECO:0000313" key="1">
    <source>
        <dbReference type="EMBL" id="CAG8806699.1"/>
    </source>
</evidence>
<gene>
    <name evidence="1" type="ORF">GMARGA_LOCUS24352</name>
</gene>
<comment type="caution">
    <text evidence="1">The sequence shown here is derived from an EMBL/GenBank/DDBJ whole genome shotgun (WGS) entry which is preliminary data.</text>
</comment>
<sequence length="256" mass="30190">MFKFNPVKYKINILEEIADFMPKDGNESLFNYYHNKFNVLSKDTSESSNLFTYGRKNQNIYFPISTIDNTALKNISFNYKIRTINNISQSLDFEIIESSLSIHYNQFYKVPSPENLIIGLYYGGYSASYIEIKYSNYLYSKFQSLQTMSTLNSKDYKTPNGNHIKQDYSLAKKNIDSYLSYEFQSLRTTNMNDTFDICHLEQNIESLRRDSRQFKNYLSDENTKLKVDIRDFLKELKKFDNFYLLGDIRVIGSVRA</sequence>
<proteinExistence type="predicted"/>
<protein>
    <submittedName>
        <fullName evidence="1">17402_t:CDS:1</fullName>
    </submittedName>
</protein>